<dbReference type="AlphaFoldDB" id="A0A5M6IQV3"/>
<evidence type="ECO:0000259" key="8">
    <source>
        <dbReference type="PROSITE" id="PS50893"/>
    </source>
</evidence>
<dbReference type="GO" id="GO:0055085">
    <property type="term" value="P:transmembrane transport"/>
    <property type="evidence" value="ECO:0007669"/>
    <property type="project" value="UniProtKB-ARBA"/>
</dbReference>
<keyword evidence="5" id="KW-0547">Nucleotide-binding</keyword>
<evidence type="ECO:0000256" key="4">
    <source>
        <dbReference type="ARBA" id="ARBA00022475"/>
    </source>
</evidence>
<dbReference type="GO" id="GO:0005524">
    <property type="term" value="F:ATP binding"/>
    <property type="evidence" value="ECO:0007669"/>
    <property type="project" value="UniProtKB-KW"/>
</dbReference>
<evidence type="ECO:0000256" key="5">
    <source>
        <dbReference type="ARBA" id="ARBA00022741"/>
    </source>
</evidence>
<evidence type="ECO:0000256" key="1">
    <source>
        <dbReference type="ARBA" id="ARBA00004417"/>
    </source>
</evidence>
<keyword evidence="10" id="KW-1185">Reference proteome</keyword>
<dbReference type="InterPro" id="IPR003439">
    <property type="entry name" value="ABC_transporter-like_ATP-bd"/>
</dbReference>
<keyword evidence="6 9" id="KW-0067">ATP-binding</keyword>
<dbReference type="PROSITE" id="PS00211">
    <property type="entry name" value="ABC_TRANSPORTER_1"/>
    <property type="match status" value="1"/>
</dbReference>
<dbReference type="Pfam" id="PF08352">
    <property type="entry name" value="oligo_HPY"/>
    <property type="match status" value="1"/>
</dbReference>
<dbReference type="GO" id="GO:0005886">
    <property type="term" value="C:plasma membrane"/>
    <property type="evidence" value="ECO:0007669"/>
    <property type="project" value="UniProtKB-SubCell"/>
</dbReference>
<dbReference type="NCBIfam" id="TIGR01727">
    <property type="entry name" value="oligo_HPY"/>
    <property type="match status" value="1"/>
</dbReference>
<dbReference type="Proteomes" id="UP000325255">
    <property type="component" value="Unassembled WGS sequence"/>
</dbReference>
<comment type="subcellular location">
    <subcellularLocation>
        <location evidence="1">Cell inner membrane</location>
        <topology evidence="1">Peripheral membrane protein</topology>
    </subcellularLocation>
</comment>
<evidence type="ECO:0000256" key="3">
    <source>
        <dbReference type="ARBA" id="ARBA00022448"/>
    </source>
</evidence>
<protein>
    <submittedName>
        <fullName evidence="9">ABC transporter ATP-binding protein</fullName>
    </submittedName>
</protein>
<sequence>MTPVLELRHLSVSLDTRAGPLRAVDDVSFAVEAGETLAVVGESGCGKSLTALAVMRLLPQPPARIGGGQVLLAGRDLLALPEREMRAARGRDVAMIFQDAMSALNPVLTVGAQIIEMIRAHQDLSTAAARRRACELLDLVGIPEAEARLDAFPHRLSGGMAQRVMIAMAIACNPRVLIADEPTTALDVTIQAQILDLLRRLQRETGMALLLITHDLGVVAEMADRVVVMYAGRKVEEAGVDALFGRPLHPYARGLMAATPAAGPAARHARLADIPGMVPALADLPPGCAFAARCPLAFDRCRREAPALRAPPGLHPVACFAVEKEVAGVAHQRA</sequence>
<dbReference type="PANTHER" id="PTHR43297">
    <property type="entry name" value="OLIGOPEPTIDE TRANSPORT ATP-BINDING PROTEIN APPD"/>
    <property type="match status" value="1"/>
</dbReference>
<dbReference type="GO" id="GO:0015833">
    <property type="term" value="P:peptide transport"/>
    <property type="evidence" value="ECO:0007669"/>
    <property type="project" value="InterPro"/>
</dbReference>
<accession>A0A5M6IQV3</accession>
<evidence type="ECO:0000313" key="9">
    <source>
        <dbReference type="EMBL" id="KAA5610664.1"/>
    </source>
</evidence>
<dbReference type="InterPro" id="IPR027417">
    <property type="entry name" value="P-loop_NTPase"/>
</dbReference>
<dbReference type="FunFam" id="3.40.50.300:FF:000016">
    <property type="entry name" value="Oligopeptide ABC transporter ATP-binding component"/>
    <property type="match status" value="1"/>
</dbReference>
<organism evidence="9 10">
    <name type="scientific">Rhodovastum atsumiense</name>
    <dbReference type="NCBI Taxonomy" id="504468"/>
    <lineage>
        <taxon>Bacteria</taxon>
        <taxon>Pseudomonadati</taxon>
        <taxon>Pseudomonadota</taxon>
        <taxon>Alphaproteobacteria</taxon>
        <taxon>Acetobacterales</taxon>
        <taxon>Acetobacteraceae</taxon>
        <taxon>Rhodovastum</taxon>
    </lineage>
</organism>
<keyword evidence="3" id="KW-0813">Transport</keyword>
<evidence type="ECO:0000256" key="7">
    <source>
        <dbReference type="ARBA" id="ARBA00023136"/>
    </source>
</evidence>
<comment type="caution">
    <text evidence="9">The sequence shown here is derived from an EMBL/GenBank/DDBJ whole genome shotgun (WGS) entry which is preliminary data.</text>
</comment>
<dbReference type="PANTHER" id="PTHR43297:SF2">
    <property type="entry name" value="DIPEPTIDE TRANSPORT ATP-BINDING PROTEIN DPPD"/>
    <property type="match status" value="1"/>
</dbReference>
<evidence type="ECO:0000256" key="2">
    <source>
        <dbReference type="ARBA" id="ARBA00005417"/>
    </source>
</evidence>
<comment type="similarity">
    <text evidence="2">Belongs to the ABC transporter superfamily.</text>
</comment>
<evidence type="ECO:0000313" key="10">
    <source>
        <dbReference type="Proteomes" id="UP000325255"/>
    </source>
</evidence>
<name>A0A5M6IQV3_9PROT</name>
<gene>
    <name evidence="9" type="ORF">F1189_17975</name>
</gene>
<dbReference type="GO" id="GO:0016887">
    <property type="term" value="F:ATP hydrolysis activity"/>
    <property type="evidence" value="ECO:0007669"/>
    <property type="project" value="InterPro"/>
</dbReference>
<keyword evidence="7" id="KW-0472">Membrane</keyword>
<dbReference type="Gene3D" id="3.40.50.300">
    <property type="entry name" value="P-loop containing nucleotide triphosphate hydrolases"/>
    <property type="match status" value="1"/>
</dbReference>
<dbReference type="InterPro" id="IPR003593">
    <property type="entry name" value="AAA+_ATPase"/>
</dbReference>
<dbReference type="PROSITE" id="PS50893">
    <property type="entry name" value="ABC_TRANSPORTER_2"/>
    <property type="match status" value="1"/>
</dbReference>
<dbReference type="RefSeq" id="WP_150042251.1">
    <property type="nucleotide sequence ID" value="NZ_OW485601.1"/>
</dbReference>
<proteinExistence type="inferred from homology"/>
<dbReference type="InterPro" id="IPR017871">
    <property type="entry name" value="ABC_transporter-like_CS"/>
</dbReference>
<dbReference type="CDD" id="cd03257">
    <property type="entry name" value="ABC_NikE_OppD_transporters"/>
    <property type="match status" value="1"/>
</dbReference>
<dbReference type="SMART" id="SM00382">
    <property type="entry name" value="AAA"/>
    <property type="match status" value="1"/>
</dbReference>
<dbReference type="SUPFAM" id="SSF52540">
    <property type="entry name" value="P-loop containing nucleoside triphosphate hydrolases"/>
    <property type="match status" value="1"/>
</dbReference>
<dbReference type="Pfam" id="PF00005">
    <property type="entry name" value="ABC_tran"/>
    <property type="match status" value="1"/>
</dbReference>
<feature type="domain" description="ABC transporter" evidence="8">
    <location>
        <begin position="5"/>
        <end position="256"/>
    </location>
</feature>
<evidence type="ECO:0000256" key="6">
    <source>
        <dbReference type="ARBA" id="ARBA00022840"/>
    </source>
</evidence>
<dbReference type="OrthoDB" id="37801at2"/>
<reference evidence="9 10" key="1">
    <citation type="submission" date="2019-09" db="EMBL/GenBank/DDBJ databases">
        <title>Genome sequence of Rhodovastum atsumiense, a diverse member of the Acetobacteraceae family of non-sulfur purple photosynthetic bacteria.</title>
        <authorList>
            <person name="Meyer T."/>
            <person name="Kyndt J."/>
        </authorList>
    </citation>
    <scope>NUCLEOTIDE SEQUENCE [LARGE SCALE GENOMIC DNA]</scope>
    <source>
        <strain evidence="9 10">DSM 21279</strain>
    </source>
</reference>
<dbReference type="EMBL" id="VWPK01000029">
    <property type="protein sequence ID" value="KAA5610664.1"/>
    <property type="molecule type" value="Genomic_DNA"/>
</dbReference>
<keyword evidence="4" id="KW-1003">Cell membrane</keyword>
<dbReference type="InterPro" id="IPR050388">
    <property type="entry name" value="ABC_Ni/Peptide_Import"/>
</dbReference>
<dbReference type="InterPro" id="IPR013563">
    <property type="entry name" value="Oligopep_ABC_C"/>
</dbReference>